<organism evidence="3 4">
    <name type="scientific">Eubacterium ramulus</name>
    <dbReference type="NCBI Taxonomy" id="39490"/>
    <lineage>
        <taxon>Bacteria</taxon>
        <taxon>Bacillati</taxon>
        <taxon>Bacillota</taxon>
        <taxon>Clostridia</taxon>
        <taxon>Eubacteriales</taxon>
        <taxon>Eubacteriaceae</taxon>
        <taxon>Eubacterium</taxon>
    </lineage>
</organism>
<name>A0A173RAT5_EUBRA</name>
<feature type="compositionally biased region" description="Basic and acidic residues" evidence="1">
    <location>
        <begin position="126"/>
        <end position="142"/>
    </location>
</feature>
<reference evidence="3 4" key="1">
    <citation type="submission" date="2015-09" db="EMBL/GenBank/DDBJ databases">
        <authorList>
            <consortium name="Pathogen Informatics"/>
        </authorList>
    </citation>
    <scope>NUCLEOTIDE SEQUENCE [LARGE SCALE GENOMIC DNA]</scope>
    <source>
        <strain evidence="3 4">2789STDY5608891</strain>
    </source>
</reference>
<feature type="region of interest" description="Disordered" evidence="1">
    <location>
        <begin position="93"/>
        <end position="207"/>
    </location>
</feature>
<dbReference type="Pfam" id="PF11167">
    <property type="entry name" value="DUF2953"/>
    <property type="match status" value="1"/>
</dbReference>
<keyword evidence="2" id="KW-1133">Transmembrane helix</keyword>
<dbReference type="EMBL" id="CYYA01000002">
    <property type="protein sequence ID" value="CUM75013.1"/>
    <property type="molecule type" value="Genomic_DNA"/>
</dbReference>
<dbReference type="InterPro" id="IPR021338">
    <property type="entry name" value="DUF2953"/>
</dbReference>
<dbReference type="GO" id="GO:0016740">
    <property type="term" value="F:transferase activity"/>
    <property type="evidence" value="ECO:0007669"/>
    <property type="project" value="UniProtKB-KW"/>
</dbReference>
<dbReference type="OrthoDB" id="2087351at2"/>
<feature type="transmembrane region" description="Helical" evidence="2">
    <location>
        <begin position="7"/>
        <end position="28"/>
    </location>
</feature>
<dbReference type="AlphaFoldDB" id="A0A173RAT5"/>
<proteinExistence type="predicted"/>
<evidence type="ECO:0000313" key="4">
    <source>
        <dbReference type="Proteomes" id="UP000095492"/>
    </source>
</evidence>
<dbReference type="Proteomes" id="UP000095492">
    <property type="component" value="Unassembled WGS sequence"/>
</dbReference>
<dbReference type="RefSeq" id="WP_021739935.1">
    <property type="nucleotide sequence ID" value="NZ_CABKSU010000088.1"/>
</dbReference>
<accession>A0A173RAT5</accession>
<dbReference type="GeneID" id="42787305"/>
<keyword evidence="2" id="KW-0812">Transmembrane</keyword>
<protein>
    <submittedName>
        <fullName evidence="3">Prolipoprotein diacylglyceryl transferase</fullName>
    </submittedName>
</protein>
<keyword evidence="3" id="KW-0808">Transferase</keyword>
<gene>
    <name evidence="3" type="ORF">ERS852448_00292</name>
</gene>
<feature type="compositionally biased region" description="Basic and acidic residues" evidence="1">
    <location>
        <begin position="173"/>
        <end position="194"/>
    </location>
</feature>
<evidence type="ECO:0000256" key="2">
    <source>
        <dbReference type="SAM" id="Phobius"/>
    </source>
</evidence>
<keyword evidence="2" id="KW-0472">Membrane</keyword>
<keyword evidence="3" id="KW-0449">Lipoprotein</keyword>
<feature type="compositionally biased region" description="Basic residues" evidence="1">
    <location>
        <begin position="93"/>
        <end position="119"/>
    </location>
</feature>
<evidence type="ECO:0000313" key="3">
    <source>
        <dbReference type="EMBL" id="CUM75013.1"/>
    </source>
</evidence>
<evidence type="ECO:0000256" key="1">
    <source>
        <dbReference type="SAM" id="MobiDB-lite"/>
    </source>
</evidence>
<sequence length="346" mass="39977">MMIFMLILKIIGIVLCVIIGILAIILFVPVCYKVDADIDEMDYTVRARWLGWLIRFEFRWKEKAHAVLKILWFVIDLTDPEAVAVRKANKEVKARKKQEKKQKKEMRKSRKEQRKKRKKEVQQVSEQEKRAKQREEFRRQQEAEELSDAIENAQDSKGKTAEAEPEMAGTDVNAEKYTSEVNEKNASEEPDILKSKSKAGNGAEEKKSVLNKLKSVQEKTGSAKEKINNGIAVFRFLREQELIPAVWTKLKTFLLHIRPRVLQGHLQFGLSDPANTGQVLGGIAMIPFLYQTELQIKPDFEADENYIKGQLYTRGHICCIHLVVLLIRLLLDKKLRGVIHMIRENK</sequence>
<dbReference type="STRING" id="39490.ERS852448_00292"/>